<keyword evidence="4" id="KW-1185">Reference proteome</keyword>
<evidence type="ECO:0000256" key="1">
    <source>
        <dbReference type="SAM" id="MobiDB-lite"/>
    </source>
</evidence>
<sequence>MPFPTENNYTSTNNTTTSTKQTTQQPQPQHEWVTSDSTTTTTTTTTTATTNNNNTHVALRTTGQPLLSKSDISIILNAAKAFRNNNRKTTTSTRFTMQYAGNSDLHVADLVSMQPSLQPILEKLLHNQIYPLVRSAFLLPHDDDANNDPQPPLCVYDALIVRYDGQAAANSGRDKGASLPLHRDGGLFTVNIALQGDGNGGTLFDNLITSSTKHTASHHDDDIIERAIVHPLSPGHAVAHRSTERHAGAPTKPGEAIREILVFFITLRETLPTTPITLQHQQQSNNPGTIHIMGNPTQYATLAGIERAFYLKEIAAQQSKSPAAADNTGTSQTCYQWALAQNPSDGEALFWVGYFQVQRARAAHDRMVGKEDDNQHMATVTKHVLRIWRDFDHGIQALETVANRLDPCNIRSLAFLGSAYSWRWCFAQECHPQQFGLRQDVELGKAAAVLQRAVRLEELLQGIIVQSEEQLFRATLLDQLAEILLIQGKVGQAADCVEKARS</sequence>
<name>A0A9N8HMN8_9STRA</name>
<evidence type="ECO:0000313" key="3">
    <source>
        <dbReference type="EMBL" id="CAB9520793.1"/>
    </source>
</evidence>
<comment type="caution">
    <text evidence="3">The sequence shown here is derived from an EMBL/GenBank/DDBJ whole genome shotgun (WGS) entry which is preliminary data.</text>
</comment>
<gene>
    <name evidence="3" type="ORF">SEMRO_1135_G245040.1</name>
</gene>
<reference evidence="3" key="1">
    <citation type="submission" date="2020-06" db="EMBL/GenBank/DDBJ databases">
        <authorList>
            <consortium name="Plant Systems Biology data submission"/>
        </authorList>
    </citation>
    <scope>NUCLEOTIDE SEQUENCE</scope>
    <source>
        <strain evidence="3">D6</strain>
    </source>
</reference>
<accession>A0A9N8HMN8</accession>
<dbReference type="InterPro" id="IPR005123">
    <property type="entry name" value="Oxoglu/Fe-dep_dioxygenase_dom"/>
</dbReference>
<dbReference type="AlphaFoldDB" id="A0A9N8HMN8"/>
<dbReference type="PROSITE" id="PS51471">
    <property type="entry name" value="FE2OG_OXY"/>
    <property type="match status" value="1"/>
</dbReference>
<feature type="compositionally biased region" description="Low complexity" evidence="1">
    <location>
        <begin position="38"/>
        <end position="51"/>
    </location>
</feature>
<evidence type="ECO:0000259" key="2">
    <source>
        <dbReference type="PROSITE" id="PS51471"/>
    </source>
</evidence>
<dbReference type="Gene3D" id="1.25.40.10">
    <property type="entry name" value="Tetratricopeptide repeat domain"/>
    <property type="match status" value="1"/>
</dbReference>
<dbReference type="EMBL" id="CAICTM010001133">
    <property type="protein sequence ID" value="CAB9520793.1"/>
    <property type="molecule type" value="Genomic_DNA"/>
</dbReference>
<organism evidence="3 4">
    <name type="scientific">Seminavis robusta</name>
    <dbReference type="NCBI Taxonomy" id="568900"/>
    <lineage>
        <taxon>Eukaryota</taxon>
        <taxon>Sar</taxon>
        <taxon>Stramenopiles</taxon>
        <taxon>Ochrophyta</taxon>
        <taxon>Bacillariophyta</taxon>
        <taxon>Bacillariophyceae</taxon>
        <taxon>Bacillariophycidae</taxon>
        <taxon>Naviculales</taxon>
        <taxon>Naviculaceae</taxon>
        <taxon>Seminavis</taxon>
    </lineage>
</organism>
<feature type="compositionally biased region" description="Low complexity" evidence="1">
    <location>
        <begin position="10"/>
        <end position="29"/>
    </location>
</feature>
<feature type="domain" description="Fe2OG dioxygenase" evidence="2">
    <location>
        <begin position="154"/>
        <end position="267"/>
    </location>
</feature>
<feature type="region of interest" description="Disordered" evidence="1">
    <location>
        <begin position="1"/>
        <end position="51"/>
    </location>
</feature>
<dbReference type="Proteomes" id="UP001153069">
    <property type="component" value="Unassembled WGS sequence"/>
</dbReference>
<evidence type="ECO:0000313" key="4">
    <source>
        <dbReference type="Proteomes" id="UP001153069"/>
    </source>
</evidence>
<proteinExistence type="predicted"/>
<dbReference type="InterPro" id="IPR011990">
    <property type="entry name" value="TPR-like_helical_dom_sf"/>
</dbReference>
<dbReference type="OrthoDB" id="69177at2759"/>
<protein>
    <recommendedName>
        <fullName evidence="2">Fe2OG dioxygenase domain-containing protein</fullName>
    </recommendedName>
</protein>